<keyword evidence="5" id="KW-0653">Protein transport</keyword>
<evidence type="ECO:0000256" key="5">
    <source>
        <dbReference type="ARBA" id="ARBA00022927"/>
    </source>
</evidence>
<dbReference type="InterPro" id="IPR011989">
    <property type="entry name" value="ARM-like"/>
</dbReference>
<organism evidence="7 8">
    <name type="scientific">Euplotes crassus</name>
    <dbReference type="NCBI Taxonomy" id="5936"/>
    <lineage>
        <taxon>Eukaryota</taxon>
        <taxon>Sar</taxon>
        <taxon>Alveolata</taxon>
        <taxon>Ciliophora</taxon>
        <taxon>Intramacronucleata</taxon>
        <taxon>Spirotrichea</taxon>
        <taxon>Hypotrichia</taxon>
        <taxon>Euplotida</taxon>
        <taxon>Euplotidae</taxon>
        <taxon>Moneuplotes</taxon>
    </lineage>
</organism>
<evidence type="ECO:0000313" key="8">
    <source>
        <dbReference type="Proteomes" id="UP001295684"/>
    </source>
</evidence>
<evidence type="ECO:0000256" key="2">
    <source>
        <dbReference type="ARBA" id="ARBA00022448"/>
    </source>
</evidence>
<comment type="subcellular location">
    <subcellularLocation>
        <location evidence="1">Cytoplasm</location>
    </subcellularLocation>
</comment>
<protein>
    <recommendedName>
        <fullName evidence="6">Importin subunit beta-1/Transportin-1-like TPR repeats domain-containing protein</fullName>
    </recommendedName>
</protein>
<dbReference type="GO" id="GO:0005737">
    <property type="term" value="C:cytoplasm"/>
    <property type="evidence" value="ECO:0007669"/>
    <property type="project" value="UniProtKB-SubCell"/>
</dbReference>
<proteinExistence type="predicted"/>
<keyword evidence="3" id="KW-0963">Cytoplasm</keyword>
<name>A0AAD1Y371_EUPCR</name>
<dbReference type="Proteomes" id="UP001295684">
    <property type="component" value="Unassembled WGS sequence"/>
</dbReference>
<reference evidence="7" key="1">
    <citation type="submission" date="2023-07" db="EMBL/GenBank/DDBJ databases">
        <authorList>
            <consortium name="AG Swart"/>
            <person name="Singh M."/>
            <person name="Singh A."/>
            <person name="Seah K."/>
            <person name="Emmerich C."/>
        </authorList>
    </citation>
    <scope>NUCLEOTIDE SEQUENCE</scope>
    <source>
        <strain evidence="7">DP1</strain>
    </source>
</reference>
<sequence>MQEDIGQVLTGFVMSKSNEEKEVNEEKIRALKEANPRDFLFAMIEQLNNETLATPARHLTGILFKNTAKGGDDGPLWFTLSDDDRAKLKEYILIPLADEYEEVRRSACSCVAAVACLELPKQMWPEIINNLCTHSGSEDLKIRQSSLITLGYICEEIDGEVLGNDNTNLVISALLESLEANENNPALMQITMQATYHSIDFAENIFDKGEGSLIIERVVKHGLNPDEEVRKKTMMCLSEIIRCYYSSVDKFMGPISDLTSKIIREDDDEEVATLAIEVWCTVCEGEIDIYRRKKGEGCRNYIKEASVDLIQLVLWCIEGSYVDEDDESDNWNRSTASGCCLSLMAQILGDDIIEPVINFAGKKISETEEWKDKYLGLLALGAILEGPTKEKLMEILSPAMNTIIELYKFESRKVRETVAWLFSKIAQNQPEIIGNETVFPSLYSHILDGLKDDTRVACNSVSIINELAKGLKPVEGQIGNILSNVYQELIEKCTECAYRDETENVHIPNQQNKINIAGFDALYSLFENAPGNVMPLLMESLQIFYDKLVATYDGKDSIDNRTMEFQSFLCLCLQTLLNRIDTHLDTVIADKIVEVIINCFKSRNDVFEEGFLLLSALCSKFEKHIDSHVPEIGPYIVHALSQGESSETIKNACGLISDLCTMVESHNITEGFENYVPLLLNNVMANRTLQRDAKLSAVTAIGDTFLITKEKFMPFLEETLKYFNSAAEQCIDVNLADYDLVEYIIKLQGALIESYTCIIQEVPEAGQLIHQTLQPYIPGILKFSIICVKNDFEPTLARVKEVAGLIGDLISTFRDSADFNIQEVREIIEFLSNQDDEESKQISQWLVSL</sequence>
<keyword evidence="2" id="KW-0813">Transport</keyword>
<dbReference type="Pfam" id="PF25574">
    <property type="entry name" value="TPR_IMB1"/>
    <property type="match status" value="1"/>
</dbReference>
<dbReference type="AlphaFoldDB" id="A0AAD1Y371"/>
<dbReference type="Gene3D" id="1.25.10.10">
    <property type="entry name" value="Leucine-rich Repeat Variant"/>
    <property type="match status" value="1"/>
</dbReference>
<keyword evidence="8" id="KW-1185">Reference proteome</keyword>
<evidence type="ECO:0000259" key="6">
    <source>
        <dbReference type="Pfam" id="PF25574"/>
    </source>
</evidence>
<evidence type="ECO:0000256" key="1">
    <source>
        <dbReference type="ARBA" id="ARBA00004496"/>
    </source>
</evidence>
<comment type="caution">
    <text evidence="7">The sequence shown here is derived from an EMBL/GenBank/DDBJ whole genome shotgun (WGS) entry which is preliminary data.</text>
</comment>
<dbReference type="PANTHER" id="PTHR10527">
    <property type="entry name" value="IMPORTIN BETA"/>
    <property type="match status" value="1"/>
</dbReference>
<dbReference type="InterPro" id="IPR040122">
    <property type="entry name" value="Importin_beta"/>
</dbReference>
<dbReference type="InterPro" id="IPR058584">
    <property type="entry name" value="IMB1_TNPO1-like_TPR"/>
</dbReference>
<evidence type="ECO:0000313" key="7">
    <source>
        <dbReference type="EMBL" id="CAI2384551.1"/>
    </source>
</evidence>
<feature type="domain" description="Importin subunit beta-1/Transportin-1-like TPR repeats" evidence="6">
    <location>
        <begin position="443"/>
        <end position="816"/>
    </location>
</feature>
<evidence type="ECO:0000256" key="4">
    <source>
        <dbReference type="ARBA" id="ARBA00022737"/>
    </source>
</evidence>
<evidence type="ECO:0000256" key="3">
    <source>
        <dbReference type="ARBA" id="ARBA00022490"/>
    </source>
</evidence>
<dbReference type="EMBL" id="CAMPGE010026891">
    <property type="protein sequence ID" value="CAI2384551.1"/>
    <property type="molecule type" value="Genomic_DNA"/>
</dbReference>
<dbReference type="GO" id="GO:0006606">
    <property type="term" value="P:protein import into nucleus"/>
    <property type="evidence" value="ECO:0007669"/>
    <property type="project" value="InterPro"/>
</dbReference>
<dbReference type="InterPro" id="IPR016024">
    <property type="entry name" value="ARM-type_fold"/>
</dbReference>
<keyword evidence="4" id="KW-0677">Repeat</keyword>
<accession>A0AAD1Y371</accession>
<dbReference type="SUPFAM" id="SSF48371">
    <property type="entry name" value="ARM repeat"/>
    <property type="match status" value="1"/>
</dbReference>
<gene>
    <name evidence="7" type="ORF">ECRASSUSDP1_LOCUS26084</name>
</gene>